<gene>
    <name evidence="2" type="ORF">ACFQ11_01015</name>
</gene>
<evidence type="ECO:0000313" key="3">
    <source>
        <dbReference type="Proteomes" id="UP001596972"/>
    </source>
</evidence>
<dbReference type="InterPro" id="IPR050583">
    <property type="entry name" value="Mycobacterial_A85_antigen"/>
</dbReference>
<dbReference type="Pfam" id="PF00756">
    <property type="entry name" value="Esterase"/>
    <property type="match status" value="1"/>
</dbReference>
<dbReference type="InterPro" id="IPR029058">
    <property type="entry name" value="AB_hydrolase_fold"/>
</dbReference>
<protein>
    <submittedName>
        <fullName evidence="2">Alpha/beta hydrolase</fullName>
    </submittedName>
</protein>
<dbReference type="InterPro" id="IPR000801">
    <property type="entry name" value="Esterase-like"/>
</dbReference>
<dbReference type="SUPFAM" id="SSF53474">
    <property type="entry name" value="alpha/beta-Hydrolases"/>
    <property type="match status" value="1"/>
</dbReference>
<name>A0ABW3EF30_9ACTN</name>
<dbReference type="Proteomes" id="UP001596972">
    <property type="component" value="Unassembled WGS sequence"/>
</dbReference>
<dbReference type="EMBL" id="JBHTJA010000001">
    <property type="protein sequence ID" value="MFD0898973.1"/>
    <property type="molecule type" value="Genomic_DNA"/>
</dbReference>
<evidence type="ECO:0000313" key="2">
    <source>
        <dbReference type="EMBL" id="MFD0898973.1"/>
    </source>
</evidence>
<dbReference type="PANTHER" id="PTHR48098:SF1">
    <property type="entry name" value="DIACYLGLYCEROL ACYLTRANSFERASE_MYCOLYLTRANSFERASE AG85A"/>
    <property type="match status" value="1"/>
</dbReference>
<feature type="signal peptide" evidence="1">
    <location>
        <begin position="1"/>
        <end position="33"/>
    </location>
</feature>
<dbReference type="GO" id="GO:0016787">
    <property type="term" value="F:hydrolase activity"/>
    <property type="evidence" value="ECO:0007669"/>
    <property type="project" value="UniProtKB-KW"/>
</dbReference>
<dbReference type="RefSeq" id="WP_378295766.1">
    <property type="nucleotide sequence ID" value="NZ_JBHTJA010000001.1"/>
</dbReference>
<keyword evidence="1" id="KW-0732">Signal</keyword>
<proteinExistence type="predicted"/>
<keyword evidence="2" id="KW-0378">Hydrolase</keyword>
<organism evidence="2 3">
    <name type="scientific">Actinomadura sediminis</name>
    <dbReference type="NCBI Taxonomy" id="1038904"/>
    <lineage>
        <taxon>Bacteria</taxon>
        <taxon>Bacillati</taxon>
        <taxon>Actinomycetota</taxon>
        <taxon>Actinomycetes</taxon>
        <taxon>Streptosporangiales</taxon>
        <taxon>Thermomonosporaceae</taxon>
        <taxon>Actinomadura</taxon>
    </lineage>
</organism>
<dbReference type="PANTHER" id="PTHR48098">
    <property type="entry name" value="ENTEROCHELIN ESTERASE-RELATED"/>
    <property type="match status" value="1"/>
</dbReference>
<comment type="caution">
    <text evidence="2">The sequence shown here is derived from an EMBL/GenBank/DDBJ whole genome shotgun (WGS) entry which is preliminary data.</text>
</comment>
<dbReference type="Gene3D" id="3.40.50.1820">
    <property type="entry name" value="alpha/beta hydrolase"/>
    <property type="match status" value="1"/>
</dbReference>
<feature type="chain" id="PRO_5046833005" evidence="1">
    <location>
        <begin position="34"/>
        <end position="336"/>
    </location>
</feature>
<accession>A0ABW3EF30</accession>
<keyword evidence="3" id="KW-1185">Reference proteome</keyword>
<evidence type="ECO:0000256" key="1">
    <source>
        <dbReference type="SAM" id="SignalP"/>
    </source>
</evidence>
<sequence length="336" mass="37036">MRHPRHPFPHPFAHRFGRLLAVLLLLSALAAPAGTAGAAAAPAITETWQGPRTLDLSWHSPNVDQTVRVRLLLPDEWRRSARETWPVVFALQGGRDDYTSWTRETDIEGLAERWDVMVVMPSGGVNGSYTDWWNGGAGGVPRWETFHTDELVRVLERYGAGSRRAVMGASSGGQGAIAYAARHRGMFRYAASFSGSTHLTMGGMQAFLLFINLIGSGLDAFRIFGVPGLDDANWRAHDPYHLAPRLRGVGLYVSSGTTGLNGPHTPPGAQWRLTQLSEILIGGMNRSFVTRLHELGIPVTSHIYGDGWHAWPEWIPEMERAWPLMMDAIDAEEAPT</sequence>
<reference evidence="3" key="1">
    <citation type="journal article" date="2019" name="Int. J. Syst. Evol. Microbiol.">
        <title>The Global Catalogue of Microorganisms (GCM) 10K type strain sequencing project: providing services to taxonomists for standard genome sequencing and annotation.</title>
        <authorList>
            <consortium name="The Broad Institute Genomics Platform"/>
            <consortium name="The Broad Institute Genome Sequencing Center for Infectious Disease"/>
            <person name="Wu L."/>
            <person name="Ma J."/>
        </authorList>
    </citation>
    <scope>NUCLEOTIDE SEQUENCE [LARGE SCALE GENOMIC DNA]</scope>
    <source>
        <strain evidence="3">JCM 31202</strain>
    </source>
</reference>